<accession>A0A0F4YU27</accession>
<sequence length="512" mass="56804">MLETQTDSPASLACGGKIYQFTGTDILPAHATPVVITDQKGRQKWTISIPPGIKSPLSPSQYAELCSQCDEISRRLSHNKTQAFGYYRRDQNFIDVADAEDIGLLPRSASVQQATPDDGHNKVCETSLTFVMQSEDAGLGKTLMALWMSYGLAQKEGRSFFIDDTDWAYGKYSTYFKPPPKPSCRPPMPSQKVPCPLQARHLIVSSASAPWIFGDSFREHFEDSRRSGVQRQKPIFDLLRSGYEALFELADEDAAYFTKRTGELDDIVRQKGGIEIGVHVRRGDLHPLEFQYRESYIPLDRYAEAARTHLQGSPLRSNSHPKLSDPVADYSKIILASDDPDIYFASELKGSEKAQLHISLASKSVLDAVAASQEGNGWRSPVDENIGWEGGFFKDMFWSLGAPPKTPAAGSPLPSKRQPTVPGTAAAAPSTFHRFQPSKEALQLREFIGRAYLLDLAVLGQTDKVICGISSVSCRLLAVMLGWDRAILNKGWQNIDGNWHWRDVIHSSSEFS</sequence>
<dbReference type="GO" id="GO:0046921">
    <property type="term" value="F:alpha-(1-&gt;6)-fucosyltransferase activity"/>
    <property type="evidence" value="ECO:0007669"/>
    <property type="project" value="TreeGrafter"/>
</dbReference>
<keyword evidence="3" id="KW-1185">Reference proteome</keyword>
<dbReference type="AlphaFoldDB" id="A0A0F4YU27"/>
<evidence type="ECO:0000256" key="1">
    <source>
        <dbReference type="SAM" id="MobiDB-lite"/>
    </source>
</evidence>
<gene>
    <name evidence="2" type="ORF">T310_4831</name>
</gene>
<name>A0A0F4YU27_RASE3</name>
<proteinExistence type="predicted"/>
<dbReference type="PANTHER" id="PTHR13132">
    <property type="entry name" value="ALPHA- 1,6 -FUCOSYLTRANSFERASE"/>
    <property type="match status" value="1"/>
</dbReference>
<feature type="region of interest" description="Disordered" evidence="1">
    <location>
        <begin position="406"/>
        <end position="427"/>
    </location>
</feature>
<dbReference type="PANTHER" id="PTHR13132:SF29">
    <property type="entry name" value="ALPHA-(1,6)-FUCOSYLTRANSFERASE"/>
    <property type="match status" value="1"/>
</dbReference>
<reference evidence="2 3" key="1">
    <citation type="submission" date="2015-04" db="EMBL/GenBank/DDBJ databases">
        <authorList>
            <person name="Heijne W.H."/>
            <person name="Fedorova N.D."/>
            <person name="Nierman W.C."/>
            <person name="Vollebregt A.W."/>
            <person name="Zhao Z."/>
            <person name="Wu L."/>
            <person name="Kumar M."/>
            <person name="Stam H."/>
            <person name="van den Berg M.A."/>
            <person name="Pel H.J."/>
        </authorList>
    </citation>
    <scope>NUCLEOTIDE SEQUENCE [LARGE SCALE GENOMIC DNA]</scope>
    <source>
        <strain evidence="2 3">CBS 393.64</strain>
    </source>
</reference>
<organism evidence="2 3">
    <name type="scientific">Rasamsonia emersonii (strain ATCC 16479 / CBS 393.64 / IMI 116815)</name>
    <dbReference type="NCBI Taxonomy" id="1408163"/>
    <lineage>
        <taxon>Eukaryota</taxon>
        <taxon>Fungi</taxon>
        <taxon>Dikarya</taxon>
        <taxon>Ascomycota</taxon>
        <taxon>Pezizomycotina</taxon>
        <taxon>Eurotiomycetes</taxon>
        <taxon>Eurotiomycetidae</taxon>
        <taxon>Eurotiales</taxon>
        <taxon>Trichocomaceae</taxon>
        <taxon>Rasamsonia</taxon>
    </lineage>
</organism>
<dbReference type="Proteomes" id="UP000053958">
    <property type="component" value="Unassembled WGS sequence"/>
</dbReference>
<evidence type="ECO:0000313" key="2">
    <source>
        <dbReference type="EMBL" id="KKA21118.1"/>
    </source>
</evidence>
<dbReference type="EMBL" id="LASV01000201">
    <property type="protein sequence ID" value="KKA21118.1"/>
    <property type="molecule type" value="Genomic_DNA"/>
</dbReference>
<dbReference type="GO" id="GO:0006487">
    <property type="term" value="P:protein N-linked glycosylation"/>
    <property type="evidence" value="ECO:0007669"/>
    <property type="project" value="TreeGrafter"/>
</dbReference>
<dbReference type="RefSeq" id="XP_013327730.1">
    <property type="nucleotide sequence ID" value="XM_013472276.1"/>
</dbReference>
<protein>
    <submittedName>
        <fullName evidence="2">Uncharacterized protein</fullName>
    </submittedName>
</protein>
<dbReference type="OrthoDB" id="2392789at2759"/>
<evidence type="ECO:0000313" key="3">
    <source>
        <dbReference type="Proteomes" id="UP000053958"/>
    </source>
</evidence>
<comment type="caution">
    <text evidence="2">The sequence shown here is derived from an EMBL/GenBank/DDBJ whole genome shotgun (WGS) entry which is preliminary data.</text>
</comment>
<dbReference type="GeneID" id="25317178"/>